<organism evidence="2 3">
    <name type="scientific">Gossypium arboreum</name>
    <name type="common">Tree cotton</name>
    <name type="synonym">Gossypium nanking</name>
    <dbReference type="NCBI Taxonomy" id="29729"/>
    <lineage>
        <taxon>Eukaryota</taxon>
        <taxon>Viridiplantae</taxon>
        <taxon>Streptophyta</taxon>
        <taxon>Embryophyta</taxon>
        <taxon>Tracheophyta</taxon>
        <taxon>Spermatophyta</taxon>
        <taxon>Magnoliopsida</taxon>
        <taxon>eudicotyledons</taxon>
        <taxon>Gunneridae</taxon>
        <taxon>Pentapetalae</taxon>
        <taxon>rosids</taxon>
        <taxon>malvids</taxon>
        <taxon>Malvales</taxon>
        <taxon>Malvaceae</taxon>
        <taxon>Malvoideae</taxon>
        <taxon>Gossypium</taxon>
    </lineage>
</organism>
<protein>
    <recommendedName>
        <fullName evidence="1">Aminotransferase-like plant mobile domain-containing protein</fullName>
    </recommendedName>
</protein>
<accession>A0ABR0PKS8</accession>
<name>A0ABR0PKS8_GOSAR</name>
<dbReference type="EMBL" id="JARKNE010000006">
    <property type="protein sequence ID" value="KAK5824920.1"/>
    <property type="molecule type" value="Genomic_DNA"/>
</dbReference>
<keyword evidence="3" id="KW-1185">Reference proteome</keyword>
<proteinExistence type="predicted"/>
<dbReference type="PANTHER" id="PTHR46033">
    <property type="entry name" value="PROTEIN MAIN-LIKE 2"/>
    <property type="match status" value="1"/>
</dbReference>
<dbReference type="Pfam" id="PF10536">
    <property type="entry name" value="PMD"/>
    <property type="match status" value="1"/>
</dbReference>
<evidence type="ECO:0000313" key="2">
    <source>
        <dbReference type="EMBL" id="KAK5824920.1"/>
    </source>
</evidence>
<comment type="caution">
    <text evidence="2">The sequence shown here is derived from an EMBL/GenBank/DDBJ whole genome shotgun (WGS) entry which is preliminary data.</text>
</comment>
<dbReference type="Proteomes" id="UP001358586">
    <property type="component" value="Chromosome 6"/>
</dbReference>
<evidence type="ECO:0000313" key="3">
    <source>
        <dbReference type="Proteomes" id="UP001358586"/>
    </source>
</evidence>
<evidence type="ECO:0000259" key="1">
    <source>
        <dbReference type="Pfam" id="PF10536"/>
    </source>
</evidence>
<reference evidence="2 3" key="1">
    <citation type="submission" date="2023-03" db="EMBL/GenBank/DDBJ databases">
        <title>WGS of Gossypium arboreum.</title>
        <authorList>
            <person name="Yu D."/>
        </authorList>
    </citation>
    <scope>NUCLEOTIDE SEQUENCE [LARGE SCALE GENOMIC DNA]</scope>
    <source>
        <tissue evidence="2">Leaf</tissue>
    </source>
</reference>
<feature type="domain" description="Aminotransferase-like plant mobile" evidence="1">
    <location>
        <begin position="73"/>
        <end position="171"/>
    </location>
</feature>
<dbReference type="PANTHER" id="PTHR46033:SF8">
    <property type="entry name" value="PROTEIN MAINTENANCE OF MERISTEMS-LIKE"/>
    <property type="match status" value="1"/>
</dbReference>
<dbReference type="InterPro" id="IPR044824">
    <property type="entry name" value="MAIN-like"/>
</dbReference>
<sequence>MLSRGGGIYRGNGLRLMRRHHMLPLPDRRDMLSLSGHCGPVGHAILTVGGIWRRRIDPEIRFESGPNILLGWRWCSETHTFIMHCGQCMITLEDVTMQLGLQVNGDVVTGRSKVLEPSVTCHRLLRWSPVDGEENFTCLTLPWLIANFQKLSSIATEYEVRCVARAYIMQLI</sequence>
<dbReference type="InterPro" id="IPR019557">
    <property type="entry name" value="AminoTfrase-like_pln_mobile"/>
</dbReference>
<gene>
    <name evidence="2" type="ORF">PVK06_019709</name>
</gene>